<keyword evidence="4 9" id="KW-0812">Transmembrane</keyword>
<evidence type="ECO:0000256" key="4">
    <source>
        <dbReference type="ARBA" id="ARBA00022692"/>
    </source>
</evidence>
<comment type="subcellular location">
    <subcellularLocation>
        <location evidence="1">Membrane</location>
    </subcellularLocation>
</comment>
<keyword evidence="6 9" id="KW-0472">Membrane</keyword>
<evidence type="ECO:0000256" key="6">
    <source>
        <dbReference type="ARBA" id="ARBA00023136"/>
    </source>
</evidence>
<evidence type="ECO:0000256" key="1">
    <source>
        <dbReference type="ARBA" id="ARBA00004370"/>
    </source>
</evidence>
<dbReference type="PROSITE" id="PS51779">
    <property type="entry name" value="POTRA"/>
    <property type="match status" value="1"/>
</dbReference>
<dbReference type="InterPro" id="IPR005548">
    <property type="entry name" value="Cell_div_FtsQ/DivIB_C"/>
</dbReference>
<dbReference type="EMBL" id="WBKH01000008">
    <property type="protein sequence ID" value="KAB1477529.1"/>
    <property type="molecule type" value="Genomic_DNA"/>
</dbReference>
<dbReference type="InterPro" id="IPR013685">
    <property type="entry name" value="POTRA_FtsQ_type"/>
</dbReference>
<dbReference type="Gene3D" id="3.10.20.310">
    <property type="entry name" value="membrane protein fhac"/>
    <property type="match status" value="1"/>
</dbReference>
<evidence type="ECO:0000313" key="12">
    <source>
        <dbReference type="Proteomes" id="UP000434554"/>
    </source>
</evidence>
<feature type="region of interest" description="Disordered" evidence="8">
    <location>
        <begin position="126"/>
        <end position="146"/>
    </location>
</feature>
<protein>
    <submittedName>
        <fullName evidence="11">FtsQ-type POTRA domain-containing protein</fullName>
    </submittedName>
</protein>
<feature type="compositionally biased region" description="Polar residues" evidence="8">
    <location>
        <begin position="26"/>
        <end position="49"/>
    </location>
</feature>
<evidence type="ECO:0000256" key="5">
    <source>
        <dbReference type="ARBA" id="ARBA00022989"/>
    </source>
</evidence>
<evidence type="ECO:0000256" key="7">
    <source>
        <dbReference type="ARBA" id="ARBA00023306"/>
    </source>
</evidence>
<keyword evidence="3" id="KW-0132">Cell division</keyword>
<evidence type="ECO:0000256" key="3">
    <source>
        <dbReference type="ARBA" id="ARBA00022618"/>
    </source>
</evidence>
<keyword evidence="5 9" id="KW-1133">Transmembrane helix</keyword>
<dbReference type="AlphaFoldDB" id="A0A833FI82"/>
<dbReference type="GO" id="GO:0051301">
    <property type="term" value="P:cell division"/>
    <property type="evidence" value="ECO:0007669"/>
    <property type="project" value="UniProtKB-KW"/>
</dbReference>
<name>A0A833FI82_9FIRM</name>
<feature type="transmembrane region" description="Helical" evidence="9">
    <location>
        <begin position="154"/>
        <end position="175"/>
    </location>
</feature>
<dbReference type="InterPro" id="IPR050487">
    <property type="entry name" value="FtsQ_DivIB"/>
</dbReference>
<evidence type="ECO:0000256" key="2">
    <source>
        <dbReference type="ARBA" id="ARBA00022475"/>
    </source>
</evidence>
<comment type="caution">
    <text evidence="11">The sequence shown here is derived from an EMBL/GenBank/DDBJ whole genome shotgun (WGS) entry which is preliminary data.</text>
</comment>
<proteinExistence type="predicted"/>
<dbReference type="Pfam" id="PF08478">
    <property type="entry name" value="POTRA_1"/>
    <property type="match status" value="1"/>
</dbReference>
<accession>A0A833FI82</accession>
<feature type="domain" description="POTRA" evidence="10">
    <location>
        <begin position="173"/>
        <end position="241"/>
    </location>
</feature>
<feature type="region of interest" description="Disordered" evidence="8">
    <location>
        <begin position="1"/>
        <end position="114"/>
    </location>
</feature>
<dbReference type="GO" id="GO:0005886">
    <property type="term" value="C:plasma membrane"/>
    <property type="evidence" value="ECO:0007669"/>
    <property type="project" value="TreeGrafter"/>
</dbReference>
<dbReference type="PANTHER" id="PTHR37820">
    <property type="entry name" value="CELL DIVISION PROTEIN DIVIB"/>
    <property type="match status" value="1"/>
</dbReference>
<dbReference type="GeneID" id="83055149"/>
<organism evidence="11 12">
    <name type="scientific">Veillonella seminalis</name>
    <dbReference type="NCBI Taxonomy" id="1502943"/>
    <lineage>
        <taxon>Bacteria</taxon>
        <taxon>Bacillati</taxon>
        <taxon>Bacillota</taxon>
        <taxon>Negativicutes</taxon>
        <taxon>Veillonellales</taxon>
        <taxon>Veillonellaceae</taxon>
        <taxon>Veillonella</taxon>
    </lineage>
</organism>
<evidence type="ECO:0000256" key="8">
    <source>
        <dbReference type="SAM" id="MobiDB-lite"/>
    </source>
</evidence>
<keyword evidence="7" id="KW-0131">Cell cycle</keyword>
<dbReference type="Pfam" id="PF03799">
    <property type="entry name" value="FtsQ_DivIB_C"/>
    <property type="match status" value="1"/>
</dbReference>
<evidence type="ECO:0000259" key="10">
    <source>
        <dbReference type="PROSITE" id="PS51779"/>
    </source>
</evidence>
<dbReference type="RefSeq" id="WP_006554939.1">
    <property type="nucleotide sequence ID" value="NZ_CALMIE010000104.1"/>
</dbReference>
<evidence type="ECO:0000256" key="9">
    <source>
        <dbReference type="SAM" id="Phobius"/>
    </source>
</evidence>
<gene>
    <name evidence="11" type="ORF">F8R14_07820</name>
</gene>
<keyword evidence="2" id="KW-1003">Cell membrane</keyword>
<dbReference type="InterPro" id="IPR034746">
    <property type="entry name" value="POTRA"/>
</dbReference>
<evidence type="ECO:0000313" key="11">
    <source>
        <dbReference type="EMBL" id="KAB1477529.1"/>
    </source>
</evidence>
<dbReference type="Proteomes" id="UP000434554">
    <property type="component" value="Unassembled WGS sequence"/>
</dbReference>
<reference evidence="11 12" key="1">
    <citation type="submission" date="2019-09" db="EMBL/GenBank/DDBJ databases">
        <title>Draft genome sequence of 3 type strains from the CCUG.</title>
        <authorList>
            <person name="Pineiro-Iglesias B."/>
            <person name="Tunovic T."/>
            <person name="Unosson C."/>
            <person name="Inganas E."/>
            <person name="Ohlen M."/>
            <person name="Cardew S."/>
            <person name="Jensie-Markopoulos S."/>
            <person name="Salva-Serra F."/>
            <person name="Jaen-Luchoro D."/>
            <person name="Karlsson R."/>
            <person name="Svensson-Stadler L."/>
            <person name="Chun J."/>
            <person name="Moore E."/>
        </authorList>
    </citation>
    <scope>NUCLEOTIDE SEQUENCE [LARGE SCALE GENOMIC DNA]</scope>
    <source>
        <strain evidence="11 12">CCUG 65427</strain>
    </source>
</reference>
<dbReference type="PANTHER" id="PTHR37820:SF1">
    <property type="entry name" value="CELL DIVISION PROTEIN FTSQ"/>
    <property type="match status" value="1"/>
</dbReference>
<sequence>MDRENRQHSSGYRRPAAPYEQRESAWGQNPANGQGSTWSQQTYGNQSAGQGPVEAVRPNPTAKFRPYGESARQEGPSTNQTGEQARPGYGMPNRNDEQSETTNSPRHYRGTDRPLYAFDSNYSAAADSDEPGYYQNGGEPPEPPKHPHAWRRRIVLIGAGVLLLWLLLFILPIPFGSITVTGSQNVTVSDVMAAGNIRYPVNLLQINASQLEERLQHDLRVDSVKVTYVLPLTLQVNVTERRAAAVVATQFGFATLDAKGQVINVGAAIEDTSALIISGIKLGNVLLGDQIDEPVIKGALTYLNSLSDEGRKQIAEINVGDANQLIAYTVDGLPLHLGDTTDMDKKGPLSENMLRDVKARGVAAQYLDVNVKAPFIKTP</sequence>